<evidence type="ECO:0000313" key="2">
    <source>
        <dbReference type="EMBL" id="CUR51854.1"/>
    </source>
</evidence>
<keyword evidence="1" id="KW-0812">Transmembrane</keyword>
<dbReference type="AlphaFoldDB" id="A0A128A3B4"/>
<evidence type="ECO:0000256" key="1">
    <source>
        <dbReference type="SAM" id="Phobius"/>
    </source>
</evidence>
<protein>
    <submittedName>
        <fullName evidence="2">Uncharacterized protein</fullName>
    </submittedName>
</protein>
<keyword evidence="3" id="KW-1185">Reference proteome</keyword>
<keyword evidence="1" id="KW-1133">Transmembrane helix</keyword>
<feature type="transmembrane region" description="Helical" evidence="1">
    <location>
        <begin position="29"/>
        <end position="45"/>
    </location>
</feature>
<accession>A0A128A3B4</accession>
<dbReference type="EMBL" id="LN890280">
    <property type="protein sequence ID" value="CUR51854.1"/>
    <property type="molecule type" value="Genomic_DNA"/>
</dbReference>
<gene>
    <name evidence="2" type="ORF">NDEV_1089</name>
</gene>
<dbReference type="Proteomes" id="UP000196239">
    <property type="component" value="Chromosome 1"/>
</dbReference>
<dbReference type="KEGG" id="ndv:NDEV_1089"/>
<reference evidence="3" key="1">
    <citation type="submission" date="2015-10" db="EMBL/GenBank/DDBJ databases">
        <authorList>
            <person name="Lehtovirta-Morley L.E."/>
            <person name="Vieille C."/>
        </authorList>
    </citation>
    <scope>NUCLEOTIDE SEQUENCE [LARGE SCALE GENOMIC DNA]</scope>
</reference>
<proteinExistence type="predicted"/>
<sequence>MGEQPMDLPRQEDWKDLQCLCDAHLDGEFVWAFYMFIVMICKLLINNIHYNFV</sequence>
<keyword evidence="1" id="KW-0472">Membrane</keyword>
<name>A0A128A3B4_9ARCH</name>
<evidence type="ECO:0000313" key="3">
    <source>
        <dbReference type="Proteomes" id="UP000196239"/>
    </source>
</evidence>
<organism evidence="2 3">
    <name type="scientific">Nitrosotalea devaniterrae</name>
    <dbReference type="NCBI Taxonomy" id="1078905"/>
    <lineage>
        <taxon>Archaea</taxon>
        <taxon>Nitrososphaerota</taxon>
        <taxon>Nitrososphaeria</taxon>
        <taxon>Nitrosotaleales</taxon>
        <taxon>Nitrosotaleaceae</taxon>
        <taxon>Nitrosotalea</taxon>
    </lineage>
</organism>